<evidence type="ECO:0000256" key="4">
    <source>
        <dbReference type="ARBA" id="ARBA00022989"/>
    </source>
</evidence>
<dbReference type="GO" id="GO:0016020">
    <property type="term" value="C:membrane"/>
    <property type="evidence" value="ECO:0007669"/>
    <property type="project" value="UniProtKB-SubCell"/>
</dbReference>
<dbReference type="PANTHER" id="PTHR31272">
    <property type="entry name" value="CYTOCHROME C-TYPE BIOGENESIS PROTEIN HI_1454-RELATED"/>
    <property type="match status" value="1"/>
</dbReference>
<dbReference type="InterPro" id="IPR051790">
    <property type="entry name" value="Cytochrome_c-biogenesis_DsbD"/>
</dbReference>
<keyword evidence="5 6" id="KW-0472">Membrane</keyword>
<dbReference type="Pfam" id="PF02683">
    <property type="entry name" value="DsbD_TM"/>
    <property type="match status" value="1"/>
</dbReference>
<keyword evidence="4 6" id="KW-1133">Transmembrane helix</keyword>
<dbReference type="EMBL" id="CAFBNO010000001">
    <property type="protein sequence ID" value="CAB4944529.1"/>
    <property type="molecule type" value="Genomic_DNA"/>
</dbReference>
<evidence type="ECO:0000256" key="5">
    <source>
        <dbReference type="ARBA" id="ARBA00023136"/>
    </source>
</evidence>
<evidence type="ECO:0000256" key="6">
    <source>
        <dbReference type="SAM" id="Phobius"/>
    </source>
</evidence>
<gene>
    <name evidence="8" type="ORF">UFOPK3837_00025</name>
</gene>
<feature type="transmembrane region" description="Helical" evidence="6">
    <location>
        <begin position="157"/>
        <end position="184"/>
    </location>
</feature>
<name>A0A6J7JPF7_9ZZZZ</name>
<evidence type="ECO:0000313" key="8">
    <source>
        <dbReference type="EMBL" id="CAB4944529.1"/>
    </source>
</evidence>
<dbReference type="AlphaFoldDB" id="A0A6J7JPF7"/>
<feature type="transmembrane region" description="Helical" evidence="6">
    <location>
        <begin position="52"/>
        <end position="77"/>
    </location>
</feature>
<reference evidence="8" key="1">
    <citation type="submission" date="2020-05" db="EMBL/GenBank/DDBJ databases">
        <authorList>
            <person name="Chiriac C."/>
            <person name="Salcher M."/>
            <person name="Ghai R."/>
            <person name="Kavagutti S V."/>
        </authorList>
    </citation>
    <scope>NUCLEOTIDE SEQUENCE</scope>
</reference>
<evidence type="ECO:0000259" key="7">
    <source>
        <dbReference type="Pfam" id="PF02683"/>
    </source>
</evidence>
<feature type="transmembrane region" description="Helical" evidence="6">
    <location>
        <begin position="12"/>
        <end position="40"/>
    </location>
</feature>
<comment type="subcellular location">
    <subcellularLocation>
        <location evidence="1">Membrane</location>
        <topology evidence="1">Multi-pass membrane protein</topology>
    </subcellularLocation>
</comment>
<dbReference type="PANTHER" id="PTHR31272:SF4">
    <property type="entry name" value="CYTOCHROME C-TYPE BIOGENESIS PROTEIN HI_1454-RELATED"/>
    <property type="match status" value="1"/>
</dbReference>
<keyword evidence="3 6" id="KW-0812">Transmembrane</keyword>
<protein>
    <submittedName>
        <fullName evidence="8">Unannotated protein</fullName>
    </submittedName>
</protein>
<evidence type="ECO:0000256" key="1">
    <source>
        <dbReference type="ARBA" id="ARBA00004141"/>
    </source>
</evidence>
<dbReference type="InterPro" id="IPR003834">
    <property type="entry name" value="Cyt_c_assmbl_TM_dom"/>
</dbReference>
<accession>A0A6J7JPF7</accession>
<organism evidence="8">
    <name type="scientific">freshwater metagenome</name>
    <dbReference type="NCBI Taxonomy" id="449393"/>
    <lineage>
        <taxon>unclassified sequences</taxon>
        <taxon>metagenomes</taxon>
        <taxon>ecological metagenomes</taxon>
    </lineage>
</organism>
<sequence length="240" mass="25383">MNEIILSGSLFAAMPVALFAGLVTFFSPCILPIVPGYLGYVSGSAAPRAKMLLGAFLFVLGFTAVFVSLTLVSGFAGSIMAYRDVLNRVFGAVVIVLGFVMMGMTNFLQNTIKPSWRPKVGVAGAPVLGIAFAFGWTPCIGPALGTVMLLSTQQGSALNAIILGICFSLGLGVPFMLVAAGFGWMTRSVGFVKRHIRAFNVAGGVLLIGVGLLMVTGNWDWIIAKGLEVVNEWFQFTPTF</sequence>
<proteinExistence type="inferred from homology"/>
<comment type="similarity">
    <text evidence="2">Belongs to the DsbD family.</text>
</comment>
<evidence type="ECO:0000256" key="2">
    <source>
        <dbReference type="ARBA" id="ARBA00006143"/>
    </source>
</evidence>
<feature type="domain" description="Cytochrome C biogenesis protein transmembrane" evidence="7">
    <location>
        <begin position="12"/>
        <end position="215"/>
    </location>
</feature>
<feature type="transmembrane region" description="Helical" evidence="6">
    <location>
        <begin position="196"/>
        <end position="215"/>
    </location>
</feature>
<feature type="transmembrane region" description="Helical" evidence="6">
    <location>
        <begin position="89"/>
        <end position="108"/>
    </location>
</feature>
<dbReference type="GO" id="GO:0017004">
    <property type="term" value="P:cytochrome complex assembly"/>
    <property type="evidence" value="ECO:0007669"/>
    <property type="project" value="InterPro"/>
</dbReference>
<evidence type="ECO:0000256" key="3">
    <source>
        <dbReference type="ARBA" id="ARBA00022692"/>
    </source>
</evidence>